<dbReference type="InterPro" id="IPR023100">
    <property type="entry name" value="D-aminoacylase_insert_dom_sf"/>
</dbReference>
<dbReference type="RefSeq" id="WP_171244814.1">
    <property type="nucleotide sequence ID" value="NZ_JABEPQ010000004.1"/>
</dbReference>
<organism evidence="2 3">
    <name type="scientific">Knoellia koreensis</name>
    <dbReference type="NCBI Taxonomy" id="2730921"/>
    <lineage>
        <taxon>Bacteria</taxon>
        <taxon>Bacillati</taxon>
        <taxon>Actinomycetota</taxon>
        <taxon>Actinomycetes</taxon>
        <taxon>Micrococcales</taxon>
        <taxon>Intrasporangiaceae</taxon>
        <taxon>Knoellia</taxon>
    </lineage>
</organism>
<feature type="domain" description="Amidohydrolase 3" evidence="1">
    <location>
        <begin position="45"/>
        <end position="517"/>
    </location>
</feature>
<dbReference type="InterPro" id="IPR032466">
    <property type="entry name" value="Metal_Hydrolase"/>
</dbReference>
<gene>
    <name evidence="2" type="ORF">HJG52_17060</name>
</gene>
<dbReference type="GO" id="GO:0016811">
    <property type="term" value="F:hydrolase activity, acting on carbon-nitrogen (but not peptide) bonds, in linear amides"/>
    <property type="evidence" value="ECO:0007669"/>
    <property type="project" value="InterPro"/>
</dbReference>
<dbReference type="InterPro" id="IPR011059">
    <property type="entry name" value="Metal-dep_hydrolase_composite"/>
</dbReference>
<sequence>MTDDLWIRGALIVDGTGSAAYEGDITVSEGRIRSVGEPSGRPARRVVEAEGLVVSPGFIDLHTHSDFTLPRYPRAHSMVRQGVTTQLTGNCGFSPFPVNREHQDLLEEYVGFLDAGLPWGSWHTAEEYLDLLEALPLSSNVAVQVGHGSVRIATMGFDGSKPDESQLARMQDDVRDAMRAGAFGMSSGLTYAPASAASTDELIALASVVAEEGGFYSTHIRSEATTVVEAVAEALQIGLAAGLPVQISHHKIMGKDNWPKVSDTLALIDAALDAGQDVALDQYPYTAGSTGLAVVLPRWALEGGVAAMQARLSHPEERARIRETIAAQGPADLLRGLRVFEPDTIVIAETPPGPFAKYVGWKLSDVAIDRRQAAVDTALDMLHAAGGDVLTIVHGQSEENLRRIMRHPETAIASDGWTLSPEAGGRPHPRSYGTFARVLGEYVREEHVLDLPEAIRKMTSLPARRLGLSDRGLLKPGYAADLVLFDPNRVIDNATFDTPHRFSAGVELVVVNGKVVIDGGEDTGAVAGRVLRHRKGGAA</sequence>
<dbReference type="PANTHER" id="PTHR11647:SF1">
    <property type="entry name" value="COLLAPSIN RESPONSE MEDIATOR PROTEIN"/>
    <property type="match status" value="1"/>
</dbReference>
<dbReference type="SUPFAM" id="SSF51556">
    <property type="entry name" value="Metallo-dependent hydrolases"/>
    <property type="match status" value="1"/>
</dbReference>
<name>A0A849HME4_9MICO</name>
<dbReference type="EMBL" id="JABEPQ010000004">
    <property type="protein sequence ID" value="NNM47704.1"/>
    <property type="molecule type" value="Genomic_DNA"/>
</dbReference>
<dbReference type="SUPFAM" id="SSF51338">
    <property type="entry name" value="Composite domain of metallo-dependent hydrolases"/>
    <property type="match status" value="1"/>
</dbReference>
<accession>A0A849HME4</accession>
<dbReference type="Gene3D" id="3.20.20.140">
    <property type="entry name" value="Metal-dependent hydrolases"/>
    <property type="match status" value="1"/>
</dbReference>
<evidence type="ECO:0000259" key="1">
    <source>
        <dbReference type="Pfam" id="PF07969"/>
    </source>
</evidence>
<dbReference type="Pfam" id="PF07969">
    <property type="entry name" value="Amidohydro_3"/>
    <property type="match status" value="1"/>
</dbReference>
<dbReference type="GO" id="GO:0016812">
    <property type="term" value="F:hydrolase activity, acting on carbon-nitrogen (but not peptide) bonds, in cyclic amides"/>
    <property type="evidence" value="ECO:0007669"/>
    <property type="project" value="TreeGrafter"/>
</dbReference>
<evidence type="ECO:0000313" key="2">
    <source>
        <dbReference type="EMBL" id="NNM47704.1"/>
    </source>
</evidence>
<evidence type="ECO:0000313" key="3">
    <source>
        <dbReference type="Proteomes" id="UP000588586"/>
    </source>
</evidence>
<dbReference type="GO" id="GO:0005829">
    <property type="term" value="C:cytosol"/>
    <property type="evidence" value="ECO:0007669"/>
    <property type="project" value="TreeGrafter"/>
</dbReference>
<protein>
    <submittedName>
        <fullName evidence="2">D-aminoacylase</fullName>
    </submittedName>
</protein>
<dbReference type="InterPro" id="IPR013108">
    <property type="entry name" value="Amidohydro_3"/>
</dbReference>
<dbReference type="CDD" id="cd01297">
    <property type="entry name" value="D-aminoacylase"/>
    <property type="match status" value="1"/>
</dbReference>
<dbReference type="Proteomes" id="UP000588586">
    <property type="component" value="Unassembled WGS sequence"/>
</dbReference>
<proteinExistence type="predicted"/>
<dbReference type="Gene3D" id="2.30.40.10">
    <property type="entry name" value="Urease, subunit C, domain 1"/>
    <property type="match status" value="1"/>
</dbReference>
<keyword evidence="3" id="KW-1185">Reference proteome</keyword>
<dbReference type="PANTHER" id="PTHR11647">
    <property type="entry name" value="HYDRANTOINASE/DIHYDROPYRIMIDINASE FAMILY MEMBER"/>
    <property type="match status" value="1"/>
</dbReference>
<comment type="caution">
    <text evidence="2">The sequence shown here is derived from an EMBL/GenBank/DDBJ whole genome shotgun (WGS) entry which is preliminary data.</text>
</comment>
<reference evidence="2 3" key="1">
    <citation type="submission" date="2020-04" db="EMBL/GenBank/DDBJ databases">
        <title>Knoellia sp. isolate from air conditioner.</title>
        <authorList>
            <person name="Chea S."/>
            <person name="Kim D.-U."/>
        </authorList>
    </citation>
    <scope>NUCLEOTIDE SEQUENCE [LARGE SCALE GENOMIC DNA]</scope>
    <source>
        <strain evidence="2 3">DB2414S</strain>
    </source>
</reference>
<dbReference type="Gene3D" id="3.30.1490.130">
    <property type="entry name" value="D-aminoacylase. Domain 3"/>
    <property type="match status" value="1"/>
</dbReference>
<dbReference type="InterPro" id="IPR050378">
    <property type="entry name" value="Metallo-dep_Hydrolases_sf"/>
</dbReference>
<dbReference type="AlphaFoldDB" id="A0A849HME4"/>